<organism evidence="4 5">
    <name type="scientific">Branchiibius hedensis</name>
    <dbReference type="NCBI Taxonomy" id="672460"/>
    <lineage>
        <taxon>Bacteria</taxon>
        <taxon>Bacillati</taxon>
        <taxon>Actinomycetota</taxon>
        <taxon>Actinomycetes</taxon>
        <taxon>Micrococcales</taxon>
        <taxon>Dermacoccaceae</taxon>
        <taxon>Branchiibius</taxon>
    </lineage>
</organism>
<dbReference type="InterPro" id="IPR002645">
    <property type="entry name" value="STAS_dom"/>
</dbReference>
<evidence type="ECO:0000256" key="1">
    <source>
        <dbReference type="ARBA" id="ARBA00009013"/>
    </source>
</evidence>
<gene>
    <name evidence="4" type="ORF">SAMN04489750_3708</name>
</gene>
<name>A0A2Y8ZXQ8_9MICO</name>
<dbReference type="PROSITE" id="PS50801">
    <property type="entry name" value="STAS"/>
    <property type="match status" value="1"/>
</dbReference>
<evidence type="ECO:0000313" key="5">
    <source>
        <dbReference type="Proteomes" id="UP000250028"/>
    </source>
</evidence>
<reference evidence="5" key="1">
    <citation type="submission" date="2016-10" db="EMBL/GenBank/DDBJ databases">
        <authorList>
            <person name="Varghese N."/>
            <person name="Submissions S."/>
        </authorList>
    </citation>
    <scope>NUCLEOTIDE SEQUENCE [LARGE SCALE GENOMIC DNA]</scope>
    <source>
        <strain evidence="5">DSM 22951</strain>
    </source>
</reference>
<dbReference type="Pfam" id="PF01740">
    <property type="entry name" value="STAS"/>
    <property type="match status" value="1"/>
</dbReference>
<dbReference type="SUPFAM" id="SSF52091">
    <property type="entry name" value="SpoIIaa-like"/>
    <property type="match status" value="1"/>
</dbReference>
<dbReference type="InterPro" id="IPR003658">
    <property type="entry name" value="Anti-sigma_ant"/>
</dbReference>
<dbReference type="Proteomes" id="UP000250028">
    <property type="component" value="Unassembled WGS sequence"/>
</dbReference>
<evidence type="ECO:0000259" key="3">
    <source>
        <dbReference type="PROSITE" id="PS50801"/>
    </source>
</evidence>
<dbReference type="PANTHER" id="PTHR33495:SF2">
    <property type="entry name" value="ANTI-SIGMA FACTOR ANTAGONIST TM_1081-RELATED"/>
    <property type="match status" value="1"/>
</dbReference>
<dbReference type="PANTHER" id="PTHR33495">
    <property type="entry name" value="ANTI-SIGMA FACTOR ANTAGONIST TM_1081-RELATED-RELATED"/>
    <property type="match status" value="1"/>
</dbReference>
<dbReference type="AlphaFoldDB" id="A0A2Y8ZXQ8"/>
<evidence type="ECO:0000313" key="4">
    <source>
        <dbReference type="EMBL" id="SSA36316.1"/>
    </source>
</evidence>
<dbReference type="NCBIfam" id="TIGR00377">
    <property type="entry name" value="ant_ant_sig"/>
    <property type="match status" value="1"/>
</dbReference>
<sequence>MEISVTSEGGPGVTVISLVGEADVSTAARLREELVRAVGDGGPAYVVDLSRVPFLDSTALGVLVGRLKAVRSAGGDLVLVTDDQRLLRNFAITGLDKVFQIFPTISEATAALS</sequence>
<keyword evidence="5" id="KW-1185">Reference proteome</keyword>
<dbReference type="RefSeq" id="WP_172461508.1">
    <property type="nucleotide sequence ID" value="NZ_QGDN01000001.1"/>
</dbReference>
<protein>
    <recommendedName>
        <fullName evidence="2">Anti-sigma factor antagonist</fullName>
    </recommendedName>
</protein>
<dbReference type="EMBL" id="UESZ01000001">
    <property type="protein sequence ID" value="SSA36316.1"/>
    <property type="molecule type" value="Genomic_DNA"/>
</dbReference>
<dbReference type="GO" id="GO:0043856">
    <property type="term" value="F:anti-sigma factor antagonist activity"/>
    <property type="evidence" value="ECO:0007669"/>
    <property type="project" value="InterPro"/>
</dbReference>
<accession>A0A2Y8ZXQ8</accession>
<evidence type="ECO:0000256" key="2">
    <source>
        <dbReference type="RuleBase" id="RU003749"/>
    </source>
</evidence>
<dbReference type="CDD" id="cd07043">
    <property type="entry name" value="STAS_anti-anti-sigma_factors"/>
    <property type="match status" value="1"/>
</dbReference>
<feature type="domain" description="STAS" evidence="3">
    <location>
        <begin position="3"/>
        <end position="112"/>
    </location>
</feature>
<dbReference type="InterPro" id="IPR036513">
    <property type="entry name" value="STAS_dom_sf"/>
</dbReference>
<dbReference type="Gene3D" id="3.30.750.24">
    <property type="entry name" value="STAS domain"/>
    <property type="match status" value="1"/>
</dbReference>
<comment type="similarity">
    <text evidence="1 2">Belongs to the anti-sigma-factor antagonist family.</text>
</comment>
<proteinExistence type="inferred from homology"/>